<dbReference type="SMART" id="SM00382">
    <property type="entry name" value="AAA"/>
    <property type="match status" value="1"/>
</dbReference>
<dbReference type="PANTHER" id="PTHR42798:SF7">
    <property type="entry name" value="ALPHA-D-RIBOSE 1-METHYLPHOSPHONATE 5-TRIPHOSPHATE SYNTHASE SUBUNIT PHNL"/>
    <property type="match status" value="1"/>
</dbReference>
<dbReference type="GO" id="GO:0098796">
    <property type="term" value="C:membrane protein complex"/>
    <property type="evidence" value="ECO:0007669"/>
    <property type="project" value="UniProtKB-ARBA"/>
</dbReference>
<dbReference type="InterPro" id="IPR003439">
    <property type="entry name" value="ABC_transporter-like_ATP-bd"/>
</dbReference>
<comment type="caution">
    <text evidence="6">The sequence shown here is derived from an EMBL/GenBank/DDBJ whole genome shotgun (WGS) entry which is preliminary data.</text>
</comment>
<proteinExistence type="inferred from homology"/>
<keyword evidence="4 6" id="KW-0067">ATP-binding</keyword>
<evidence type="ECO:0000256" key="4">
    <source>
        <dbReference type="ARBA" id="ARBA00022840"/>
    </source>
</evidence>
<evidence type="ECO:0000313" key="6">
    <source>
        <dbReference type="EMBL" id="RHM04966.1"/>
    </source>
</evidence>
<dbReference type="Proteomes" id="UP000284868">
    <property type="component" value="Unassembled WGS sequence"/>
</dbReference>
<dbReference type="Gene3D" id="3.40.50.300">
    <property type="entry name" value="P-loop containing nucleotide triphosphate hydrolases"/>
    <property type="match status" value="1"/>
</dbReference>
<evidence type="ECO:0000259" key="5">
    <source>
        <dbReference type="PROSITE" id="PS50893"/>
    </source>
</evidence>
<dbReference type="RefSeq" id="WP_117561238.1">
    <property type="nucleotide sequence ID" value="NZ_QRPK01000122.1"/>
</dbReference>
<feature type="domain" description="ABC transporter" evidence="5">
    <location>
        <begin position="7"/>
        <end position="246"/>
    </location>
</feature>
<evidence type="ECO:0000313" key="7">
    <source>
        <dbReference type="Proteomes" id="UP000284868"/>
    </source>
</evidence>
<keyword evidence="2" id="KW-0813">Transport</keyword>
<gene>
    <name evidence="6" type="ORF">DWZ83_10660</name>
</gene>
<name>A0A415NX32_9FIRM</name>
<dbReference type="EMBL" id="QRPK01000122">
    <property type="protein sequence ID" value="RHM04966.1"/>
    <property type="molecule type" value="Genomic_DNA"/>
</dbReference>
<dbReference type="AlphaFoldDB" id="A0A415NX32"/>
<comment type="similarity">
    <text evidence="1">Belongs to the ABC transporter superfamily.</text>
</comment>
<evidence type="ECO:0000256" key="3">
    <source>
        <dbReference type="ARBA" id="ARBA00022741"/>
    </source>
</evidence>
<dbReference type="OrthoDB" id="9802264at2"/>
<dbReference type="InterPro" id="IPR027417">
    <property type="entry name" value="P-loop_NTPase"/>
</dbReference>
<dbReference type="GO" id="GO:0005524">
    <property type="term" value="F:ATP binding"/>
    <property type="evidence" value="ECO:0007669"/>
    <property type="project" value="UniProtKB-KW"/>
</dbReference>
<dbReference type="GO" id="GO:0016887">
    <property type="term" value="F:ATP hydrolysis activity"/>
    <property type="evidence" value="ECO:0007669"/>
    <property type="project" value="InterPro"/>
</dbReference>
<protein>
    <submittedName>
        <fullName evidence="6">ABC transporter ATP-binding protein</fullName>
    </submittedName>
</protein>
<dbReference type="PANTHER" id="PTHR42798">
    <property type="entry name" value="LIPOPROTEIN-RELEASING SYSTEM ATP-BINDING PROTEIN LOLD"/>
    <property type="match status" value="1"/>
</dbReference>
<dbReference type="SUPFAM" id="SSF52540">
    <property type="entry name" value="P-loop containing nucleoside triphosphate hydrolases"/>
    <property type="match status" value="1"/>
</dbReference>
<evidence type="ECO:0000256" key="2">
    <source>
        <dbReference type="ARBA" id="ARBA00022448"/>
    </source>
</evidence>
<reference evidence="6 7" key="1">
    <citation type="submission" date="2018-08" db="EMBL/GenBank/DDBJ databases">
        <title>A genome reference for cultivated species of the human gut microbiota.</title>
        <authorList>
            <person name="Zou Y."/>
            <person name="Xue W."/>
            <person name="Luo G."/>
        </authorList>
    </citation>
    <scope>NUCLEOTIDE SEQUENCE [LARGE SCALE GENOMIC DNA]</scope>
    <source>
        <strain evidence="6 7">AF35-6BH</strain>
    </source>
</reference>
<dbReference type="CDD" id="cd03255">
    <property type="entry name" value="ABC_MJ0796_LolCDE_FtsE"/>
    <property type="match status" value="1"/>
</dbReference>
<dbReference type="GO" id="GO:0022857">
    <property type="term" value="F:transmembrane transporter activity"/>
    <property type="evidence" value="ECO:0007669"/>
    <property type="project" value="UniProtKB-ARBA"/>
</dbReference>
<sequence>MSENTVLEIKNLVKNYGTKGFKTSVLKGLDLKVNKNDFIAIMGPSGSGKTTLLNILSTIDKPTQGSVIIDGKDITKLKNKELSNLRKDKIGFVFQDYNLLDTMTLQDNIALPLSLNGVSSKECIQKTNELAEMFGLREHLKKYPYQLSGGQKQRGATCRALITDPEIIFADEPTGALDSKSSHDLLECLKLVNDNDQATILMVTHDAFSASYAKEVYILSDGAIKCKLTKGQNQKEFYDRIIEMQASMGSDFS</sequence>
<evidence type="ECO:0000256" key="1">
    <source>
        <dbReference type="ARBA" id="ARBA00005417"/>
    </source>
</evidence>
<dbReference type="FunFam" id="3.40.50.300:FF:000032">
    <property type="entry name" value="Export ABC transporter ATP-binding protein"/>
    <property type="match status" value="1"/>
</dbReference>
<dbReference type="Pfam" id="PF00005">
    <property type="entry name" value="ABC_tran"/>
    <property type="match status" value="1"/>
</dbReference>
<keyword evidence="7" id="KW-1185">Reference proteome</keyword>
<dbReference type="PROSITE" id="PS50893">
    <property type="entry name" value="ABC_TRANSPORTER_2"/>
    <property type="match status" value="1"/>
</dbReference>
<accession>A0A415NX32</accession>
<organism evidence="6 7">
    <name type="scientific">Amedibacillus dolichus</name>
    <dbReference type="NCBI Taxonomy" id="31971"/>
    <lineage>
        <taxon>Bacteria</taxon>
        <taxon>Bacillati</taxon>
        <taxon>Bacillota</taxon>
        <taxon>Erysipelotrichia</taxon>
        <taxon>Erysipelotrichales</taxon>
        <taxon>Erysipelotrichaceae</taxon>
        <taxon>Amedibacillus</taxon>
    </lineage>
</organism>
<keyword evidence="3" id="KW-0547">Nucleotide-binding</keyword>
<dbReference type="InterPro" id="IPR003593">
    <property type="entry name" value="AAA+_ATPase"/>
</dbReference>
<dbReference type="InterPro" id="IPR017911">
    <property type="entry name" value="MacB-like_ATP-bd"/>
</dbReference>